<dbReference type="Proteomes" id="UP001591681">
    <property type="component" value="Unassembled WGS sequence"/>
</dbReference>
<name>A0ABD1KTS3_9TELE</name>
<gene>
    <name evidence="2" type="ORF">ACEWY4_001719</name>
</gene>
<sequence length="114" mass="13069">MLFIVPFTQTSCFFVHAYMALTPALTEVLRQTLEDLNEKNFNKFKKYLADNSEIPRGHLDNANTDDTVDLVVETHAEDAGVIVMSVLKKIRHNRMAKDLKRNLGECKYVTLHCI</sequence>
<dbReference type="EMBL" id="JBHFQA010000002">
    <property type="protein sequence ID" value="KAL2102551.1"/>
    <property type="molecule type" value="Genomic_DNA"/>
</dbReference>
<keyword evidence="3" id="KW-1185">Reference proteome</keyword>
<feature type="domain" description="Pyrin" evidence="1">
    <location>
        <begin position="19"/>
        <end position="105"/>
    </location>
</feature>
<reference evidence="2 3" key="1">
    <citation type="submission" date="2024-09" db="EMBL/GenBank/DDBJ databases">
        <title>A chromosome-level genome assembly of Gray's grenadier anchovy, Coilia grayii.</title>
        <authorList>
            <person name="Fu Z."/>
        </authorList>
    </citation>
    <scope>NUCLEOTIDE SEQUENCE [LARGE SCALE GENOMIC DNA]</scope>
    <source>
        <strain evidence="2">G4</strain>
        <tissue evidence="2">Muscle</tissue>
    </source>
</reference>
<dbReference type="Gene3D" id="1.10.533.10">
    <property type="entry name" value="Death Domain, Fas"/>
    <property type="match status" value="1"/>
</dbReference>
<proteinExistence type="predicted"/>
<organism evidence="2 3">
    <name type="scientific">Coilia grayii</name>
    <name type="common">Gray's grenadier anchovy</name>
    <dbReference type="NCBI Taxonomy" id="363190"/>
    <lineage>
        <taxon>Eukaryota</taxon>
        <taxon>Metazoa</taxon>
        <taxon>Chordata</taxon>
        <taxon>Craniata</taxon>
        <taxon>Vertebrata</taxon>
        <taxon>Euteleostomi</taxon>
        <taxon>Actinopterygii</taxon>
        <taxon>Neopterygii</taxon>
        <taxon>Teleostei</taxon>
        <taxon>Clupei</taxon>
        <taxon>Clupeiformes</taxon>
        <taxon>Clupeoidei</taxon>
        <taxon>Engraulidae</taxon>
        <taxon>Coilinae</taxon>
        <taxon>Coilia</taxon>
    </lineage>
</organism>
<evidence type="ECO:0000259" key="1">
    <source>
        <dbReference type="PROSITE" id="PS50824"/>
    </source>
</evidence>
<dbReference type="Pfam" id="PF02758">
    <property type="entry name" value="PYRIN"/>
    <property type="match status" value="1"/>
</dbReference>
<dbReference type="SUPFAM" id="SSF47986">
    <property type="entry name" value="DEATH domain"/>
    <property type="match status" value="1"/>
</dbReference>
<dbReference type="AlphaFoldDB" id="A0ABD1KTS3"/>
<evidence type="ECO:0000313" key="2">
    <source>
        <dbReference type="EMBL" id="KAL2102551.1"/>
    </source>
</evidence>
<dbReference type="PROSITE" id="PS50824">
    <property type="entry name" value="DAPIN"/>
    <property type="match status" value="1"/>
</dbReference>
<comment type="caution">
    <text evidence="2">The sequence shown here is derived from an EMBL/GenBank/DDBJ whole genome shotgun (WGS) entry which is preliminary data.</text>
</comment>
<dbReference type="SMART" id="SM01289">
    <property type="entry name" value="PYRIN"/>
    <property type="match status" value="1"/>
</dbReference>
<evidence type="ECO:0000313" key="3">
    <source>
        <dbReference type="Proteomes" id="UP001591681"/>
    </source>
</evidence>
<dbReference type="InterPro" id="IPR004020">
    <property type="entry name" value="DAPIN"/>
</dbReference>
<protein>
    <recommendedName>
        <fullName evidence="1">Pyrin domain-containing protein</fullName>
    </recommendedName>
</protein>
<accession>A0ABD1KTS3</accession>
<dbReference type="InterPro" id="IPR011029">
    <property type="entry name" value="DEATH-like_dom_sf"/>
</dbReference>